<proteinExistence type="predicted"/>
<accession>A0A5B8IY09</accession>
<dbReference type="SUPFAM" id="SSF55961">
    <property type="entry name" value="Bet v1-like"/>
    <property type="match status" value="1"/>
</dbReference>
<dbReference type="InterPro" id="IPR019587">
    <property type="entry name" value="Polyketide_cyclase/dehydratase"/>
</dbReference>
<dbReference type="CDD" id="cd07821">
    <property type="entry name" value="PYR_PYL_RCAR_like"/>
    <property type="match status" value="1"/>
</dbReference>
<evidence type="ECO:0000313" key="1">
    <source>
        <dbReference type="EMBL" id="QDY71042.1"/>
    </source>
</evidence>
<keyword evidence="2" id="KW-1185">Reference proteome</keyword>
<organism evidence="1 2">
    <name type="scientific">Qingshengfaniella alkalisoli</name>
    <dbReference type="NCBI Taxonomy" id="2599296"/>
    <lineage>
        <taxon>Bacteria</taxon>
        <taxon>Pseudomonadati</taxon>
        <taxon>Pseudomonadota</taxon>
        <taxon>Alphaproteobacteria</taxon>
        <taxon>Rhodobacterales</taxon>
        <taxon>Paracoccaceae</taxon>
        <taxon>Qingshengfaniella</taxon>
    </lineage>
</organism>
<name>A0A5B8IY09_9RHOB</name>
<dbReference type="InterPro" id="IPR023393">
    <property type="entry name" value="START-like_dom_sf"/>
</dbReference>
<dbReference type="PANTHER" id="PTHR39332">
    <property type="entry name" value="BLL4707 PROTEIN"/>
    <property type="match status" value="1"/>
</dbReference>
<dbReference type="Gene3D" id="3.30.530.20">
    <property type="match status" value="1"/>
</dbReference>
<gene>
    <name evidence="1" type="ORF">FPZ52_15105</name>
</gene>
<keyword evidence="1" id="KW-0614">Plasmid</keyword>
<dbReference type="KEGG" id="lit:FPZ52_15105"/>
<dbReference type="EMBL" id="CP042264">
    <property type="protein sequence ID" value="QDY71042.1"/>
    <property type="molecule type" value="Genomic_DNA"/>
</dbReference>
<reference evidence="1 2" key="1">
    <citation type="submission" date="2019-07" db="EMBL/GenBank/DDBJ databases">
        <title>Litoreibacter alkalisoli sp. nov., isolated from saline-alkaline soil.</title>
        <authorList>
            <person name="Wang S."/>
            <person name="Xu L."/>
            <person name="Xing Y.-T."/>
            <person name="Sun J.-Q."/>
        </authorList>
    </citation>
    <scope>NUCLEOTIDE SEQUENCE [LARGE SCALE GENOMIC DNA]</scope>
    <source>
        <strain evidence="1 2">LN3S51</strain>
        <plasmid evidence="1 2">unnamed3</plasmid>
    </source>
</reference>
<dbReference type="RefSeq" id="WP_146366458.1">
    <property type="nucleotide sequence ID" value="NZ_CP042264.1"/>
</dbReference>
<dbReference type="Pfam" id="PF10604">
    <property type="entry name" value="Polyketide_cyc2"/>
    <property type="match status" value="1"/>
</dbReference>
<dbReference type="Proteomes" id="UP000318483">
    <property type="component" value="Plasmid unnamed3"/>
</dbReference>
<protein>
    <submittedName>
        <fullName evidence="1">SRPBCC family protein</fullName>
    </submittedName>
</protein>
<sequence length="144" mass="16451">MAKVYISDVIDAPLDKVWNFARDFNGHGDWHPIIEKSEIEGGKPSDQVGCVRAFSTSDGGFLRERLIAFSDKDHFFTYEILESPMPIENYVASFRCTQITEGDRTFVEWWAEFDVAPEDEAEIRQRVGRNTFAAGIRAIAERLD</sequence>
<evidence type="ECO:0000313" key="2">
    <source>
        <dbReference type="Proteomes" id="UP000318483"/>
    </source>
</evidence>
<dbReference type="PANTHER" id="PTHR39332:SF7">
    <property type="entry name" value="SRPBCC FAMILY PROTEIN"/>
    <property type="match status" value="1"/>
</dbReference>
<dbReference type="OrthoDB" id="1364128at2"/>
<geneLocation type="plasmid" evidence="1 2">
    <name>unnamed3</name>
</geneLocation>
<dbReference type="AlphaFoldDB" id="A0A5B8IY09"/>